<evidence type="ECO:0000256" key="4">
    <source>
        <dbReference type="ARBA" id="ARBA00013531"/>
    </source>
</evidence>
<evidence type="ECO:0000256" key="15">
    <source>
        <dbReference type="PIRSR" id="PIRSR038885-1"/>
    </source>
</evidence>
<dbReference type="CDD" id="cd00284">
    <property type="entry name" value="Cytochrome_b_N"/>
    <property type="match status" value="1"/>
</dbReference>
<feature type="transmembrane region" description="Helical" evidence="18">
    <location>
        <begin position="197"/>
        <end position="216"/>
    </location>
</feature>
<keyword evidence="14 18" id="KW-0472">Membrane</keyword>
<feature type="transmembrane region" description="Helical" evidence="18">
    <location>
        <begin position="44"/>
        <end position="69"/>
    </location>
</feature>
<evidence type="ECO:0000256" key="1">
    <source>
        <dbReference type="ARBA" id="ARBA00002444"/>
    </source>
</evidence>
<dbReference type="InterPro" id="IPR005798">
    <property type="entry name" value="Cyt_b/b6_C"/>
</dbReference>
<comment type="similarity">
    <text evidence="17">Belongs to the cytochrome b family.</text>
</comment>
<gene>
    <name evidence="21" type="ORF">ATO3_27635</name>
</gene>
<dbReference type="InterPro" id="IPR027387">
    <property type="entry name" value="Cytb/b6-like_sf"/>
</dbReference>
<evidence type="ECO:0000256" key="2">
    <source>
        <dbReference type="ARBA" id="ARBA00004651"/>
    </source>
</evidence>
<dbReference type="Pfam" id="PF00032">
    <property type="entry name" value="Cytochrom_B_C"/>
    <property type="match status" value="1"/>
</dbReference>
<dbReference type="GO" id="GO:0022904">
    <property type="term" value="P:respiratory electron transport chain"/>
    <property type="evidence" value="ECO:0007669"/>
    <property type="project" value="InterPro"/>
</dbReference>
<comment type="cofactor">
    <cofactor evidence="16">
        <name>heme</name>
        <dbReference type="ChEBI" id="CHEBI:30413"/>
    </cofactor>
    <text evidence="16">Binds 2 heme groups non-covalently.</text>
</comment>
<dbReference type="PROSITE" id="PS51003">
    <property type="entry name" value="CYTB_CTER"/>
    <property type="match status" value="1"/>
</dbReference>
<dbReference type="Pfam" id="PF00033">
    <property type="entry name" value="Cytochrome_B"/>
    <property type="match status" value="1"/>
</dbReference>
<comment type="caution">
    <text evidence="21">The sequence shown here is derived from an EMBL/GenBank/DDBJ whole genome shotgun (WGS) entry which is preliminary data.</text>
</comment>
<evidence type="ECO:0000256" key="12">
    <source>
        <dbReference type="ARBA" id="ARBA00022989"/>
    </source>
</evidence>
<feature type="transmembrane region" description="Helical" evidence="18">
    <location>
        <begin position="391"/>
        <end position="414"/>
    </location>
</feature>
<evidence type="ECO:0000256" key="8">
    <source>
        <dbReference type="ARBA" id="ARBA00022660"/>
    </source>
</evidence>
<dbReference type="SUPFAM" id="SSF81648">
    <property type="entry name" value="a domain/subunit of cytochrome bc1 complex (Ubiquinol-cytochrome c reductase)"/>
    <property type="match status" value="1"/>
</dbReference>
<evidence type="ECO:0000259" key="19">
    <source>
        <dbReference type="PROSITE" id="PS51002"/>
    </source>
</evidence>
<dbReference type="PANTHER" id="PTHR19271:SF16">
    <property type="entry name" value="CYTOCHROME B"/>
    <property type="match status" value="1"/>
</dbReference>
<protein>
    <recommendedName>
        <fullName evidence="4 17">Cytochrome b</fullName>
    </recommendedName>
</protein>
<evidence type="ECO:0000313" key="22">
    <source>
        <dbReference type="Proteomes" id="UP000215377"/>
    </source>
</evidence>
<keyword evidence="11 17" id="KW-0249">Electron transport</keyword>
<evidence type="ECO:0000313" key="21">
    <source>
        <dbReference type="EMBL" id="OWU66630.1"/>
    </source>
</evidence>
<keyword evidence="6" id="KW-1003">Cell membrane</keyword>
<dbReference type="InterPro" id="IPR036150">
    <property type="entry name" value="Cyt_b/b6_C_sf"/>
</dbReference>
<sequence>MSGIPHDHYEPKTKGEKWVESRLPVIGLLYDTLMIPTPKNLNWMWIWGIVLTFCLALQIITGIVLVMHYTPHVDMAFASVEHIMRDVNGGFMLRYLHMNGASLFFVAVYIHIFRGLFYGSYKSPREITWIIGMLIYLCMMGTAFMGYVLPWGQMSFWGATVITGLFGAIPFVGEAIQTWLLGGPAVGNATLNRFFSLHYLLPFVIAGLVIVHIWAFHSTGNNNPTGVDVRRGSKEEAKKDTLPFWPYFVIKDLVGLSVVLVIFFAIVGFMPNYLGHPDNYIEANPLATPAHIVPEWYFLPFYAILRAFTADVWLVQIVSFLTGGIVDAKFFGVLAMFGAIAVMALAPWLDTSSVRSGRYRPQFKWWFYLLIIDFIVLMWCGAMPAEPPYSGISLIGATYWFAYFLVILPLLGVLEKPEAQPETIEDDFNAHYPKAADAGKGAAPEATPAE</sequence>
<comment type="cofactor">
    <cofactor evidence="17">
        <name>heme b</name>
        <dbReference type="ChEBI" id="CHEBI:60344"/>
    </cofactor>
    <text evidence="17">Binds 2 heme groups non-covalently.</text>
</comment>
<evidence type="ECO:0000256" key="7">
    <source>
        <dbReference type="ARBA" id="ARBA00022617"/>
    </source>
</evidence>
<dbReference type="InterPro" id="IPR030689">
    <property type="entry name" value="Cytochrome_b"/>
</dbReference>
<dbReference type="Gene3D" id="1.20.810.10">
    <property type="entry name" value="Cytochrome Bc1 Complex, Chain C"/>
    <property type="match status" value="1"/>
</dbReference>
<evidence type="ECO:0000256" key="6">
    <source>
        <dbReference type="ARBA" id="ARBA00022475"/>
    </source>
</evidence>
<organism evidence="21 22">
    <name type="scientific">Marinibacterium profundimaris</name>
    <dbReference type="NCBI Taxonomy" id="1679460"/>
    <lineage>
        <taxon>Bacteria</taxon>
        <taxon>Pseudomonadati</taxon>
        <taxon>Pseudomonadota</taxon>
        <taxon>Alphaproteobacteria</taxon>
        <taxon>Rhodobacterales</taxon>
        <taxon>Paracoccaceae</taxon>
        <taxon>Marinibacterium</taxon>
    </lineage>
</organism>
<feature type="domain" description="Cytochrome b/b6 C-terminal region profile" evidence="20">
    <location>
        <begin position="234"/>
        <end position="422"/>
    </location>
</feature>
<name>A0A225NAC3_9RHOB</name>
<dbReference type="Proteomes" id="UP000215377">
    <property type="component" value="Unassembled WGS sequence"/>
</dbReference>
<feature type="transmembrane region" description="Helical" evidence="18">
    <location>
        <begin position="129"/>
        <end position="149"/>
    </location>
</feature>
<accession>A0A225NAC3</accession>
<dbReference type="RefSeq" id="WP_088652992.1">
    <property type="nucleotide sequence ID" value="NZ_AQQR01000040.1"/>
</dbReference>
<evidence type="ECO:0000256" key="14">
    <source>
        <dbReference type="ARBA" id="ARBA00023136"/>
    </source>
</evidence>
<feature type="transmembrane region" description="Helical" evidence="18">
    <location>
        <begin position="253"/>
        <end position="275"/>
    </location>
</feature>
<comment type="subunit">
    <text evidence="3 17">The main subunits of complex b-c1 are: cytochrome b, cytochrome c1 and the Rieske protein.</text>
</comment>
<keyword evidence="5 17" id="KW-0813">Transport</keyword>
<dbReference type="CDD" id="cd00290">
    <property type="entry name" value="cytochrome_b_C"/>
    <property type="match status" value="1"/>
</dbReference>
<evidence type="ECO:0000256" key="11">
    <source>
        <dbReference type="ARBA" id="ARBA00022982"/>
    </source>
</evidence>
<feature type="transmembrane region" description="Helical" evidence="18">
    <location>
        <begin position="330"/>
        <end position="349"/>
    </location>
</feature>
<dbReference type="EMBL" id="AQQR01000040">
    <property type="protein sequence ID" value="OWU66630.1"/>
    <property type="molecule type" value="Genomic_DNA"/>
</dbReference>
<feature type="binding site" description="axial binding residue" evidence="16">
    <location>
        <position position="212"/>
    </location>
    <ligand>
        <name>heme b</name>
        <dbReference type="ChEBI" id="CHEBI:60344"/>
        <label>b566</label>
    </ligand>
    <ligandPart>
        <name>Fe</name>
        <dbReference type="ChEBI" id="CHEBI:18248"/>
    </ligandPart>
</feature>
<evidence type="ECO:0000256" key="10">
    <source>
        <dbReference type="ARBA" id="ARBA00022723"/>
    </source>
</evidence>
<feature type="transmembrane region" description="Helical" evidence="18">
    <location>
        <begin position="296"/>
        <end position="318"/>
    </location>
</feature>
<dbReference type="OrthoDB" id="9804503at2"/>
<comment type="function">
    <text evidence="1 17">Component of the ubiquinol-cytochrome c reductase complex (complex III or cytochrome b-c1 complex), which is a respiratory chain that generates an electrochemical potential coupled to ATP synthesis.</text>
</comment>
<feature type="binding site" description="axial binding residue" evidence="16">
    <location>
        <position position="97"/>
    </location>
    <ligand>
        <name>heme b</name>
        <dbReference type="ChEBI" id="CHEBI:60344"/>
        <label>b562</label>
    </ligand>
    <ligandPart>
        <name>Fe</name>
        <dbReference type="ChEBI" id="CHEBI:18248"/>
    </ligandPart>
</feature>
<feature type="binding site" evidence="15">
    <location>
        <position position="217"/>
    </location>
    <ligand>
        <name>a ubiquinone</name>
        <dbReference type="ChEBI" id="CHEBI:16389"/>
    </ligand>
</feature>
<keyword evidence="10 16" id="KW-0479">Metal-binding</keyword>
<dbReference type="GO" id="GO:0046872">
    <property type="term" value="F:metal ion binding"/>
    <property type="evidence" value="ECO:0007669"/>
    <property type="project" value="UniProtKB-KW"/>
</dbReference>
<keyword evidence="9 17" id="KW-0812">Transmembrane</keyword>
<keyword evidence="22" id="KW-1185">Reference proteome</keyword>
<dbReference type="GO" id="GO:0045275">
    <property type="term" value="C:respiratory chain complex III"/>
    <property type="evidence" value="ECO:0007669"/>
    <property type="project" value="InterPro"/>
</dbReference>
<feature type="domain" description="Cytochrome b/b6 N-terminal region profile" evidence="19">
    <location>
        <begin position="15"/>
        <end position="225"/>
    </location>
</feature>
<feature type="transmembrane region" description="Helical" evidence="18">
    <location>
        <begin position="365"/>
        <end position="385"/>
    </location>
</feature>
<evidence type="ECO:0000256" key="17">
    <source>
        <dbReference type="RuleBase" id="RU003385"/>
    </source>
</evidence>
<dbReference type="FunFam" id="1.20.810.10:FF:000010">
    <property type="entry name" value="Cytochrome b"/>
    <property type="match status" value="1"/>
</dbReference>
<dbReference type="InterPro" id="IPR005797">
    <property type="entry name" value="Cyt_b/b6_N"/>
</dbReference>
<feature type="binding site" description="axial binding residue" evidence="16">
    <location>
        <position position="198"/>
    </location>
    <ligand>
        <name>heme b</name>
        <dbReference type="ChEBI" id="CHEBI:60344"/>
        <label>b562</label>
    </ligand>
    <ligandPart>
        <name>Fe</name>
        <dbReference type="ChEBI" id="CHEBI:18248"/>
    </ligandPart>
</feature>
<dbReference type="GO" id="GO:0016491">
    <property type="term" value="F:oxidoreductase activity"/>
    <property type="evidence" value="ECO:0007669"/>
    <property type="project" value="InterPro"/>
</dbReference>
<keyword evidence="8 17" id="KW-0679">Respiratory chain</keyword>
<dbReference type="PROSITE" id="PS51002">
    <property type="entry name" value="CYTB_NTER"/>
    <property type="match status" value="1"/>
</dbReference>
<proteinExistence type="inferred from homology"/>
<evidence type="ECO:0000256" key="5">
    <source>
        <dbReference type="ARBA" id="ARBA00022448"/>
    </source>
</evidence>
<evidence type="ECO:0000256" key="13">
    <source>
        <dbReference type="ARBA" id="ARBA00023004"/>
    </source>
</evidence>
<dbReference type="InterPro" id="IPR048260">
    <property type="entry name" value="Cytochrome_b_C_euk/bac"/>
</dbReference>
<dbReference type="PANTHER" id="PTHR19271">
    <property type="entry name" value="CYTOCHROME B"/>
    <property type="match status" value="1"/>
</dbReference>
<feature type="binding site" description="axial binding residue" evidence="16">
    <location>
        <position position="111"/>
    </location>
    <ligand>
        <name>heme b</name>
        <dbReference type="ChEBI" id="CHEBI:60344"/>
        <label>b566</label>
    </ligand>
    <ligandPart>
        <name>Fe</name>
        <dbReference type="ChEBI" id="CHEBI:18248"/>
    </ligandPart>
</feature>
<comment type="subcellular location">
    <subcellularLocation>
        <location evidence="2">Cell membrane</location>
        <topology evidence="2">Multi-pass membrane protein</topology>
    </subcellularLocation>
</comment>
<dbReference type="InterPro" id="IPR016174">
    <property type="entry name" value="Di-haem_cyt_TM"/>
</dbReference>
<keyword evidence="13 16" id="KW-0408">Iron</keyword>
<dbReference type="SUPFAM" id="SSF81342">
    <property type="entry name" value="Transmembrane di-heme cytochromes"/>
    <property type="match status" value="1"/>
</dbReference>
<feature type="transmembrane region" description="Helical" evidence="18">
    <location>
        <begin position="155"/>
        <end position="176"/>
    </location>
</feature>
<evidence type="ECO:0000259" key="20">
    <source>
        <dbReference type="PROSITE" id="PS51003"/>
    </source>
</evidence>
<keyword evidence="12 18" id="KW-1133">Transmembrane helix</keyword>
<dbReference type="GO" id="GO:0005886">
    <property type="term" value="C:plasma membrane"/>
    <property type="evidence" value="ECO:0007669"/>
    <property type="project" value="UniProtKB-SubCell"/>
</dbReference>
<evidence type="ECO:0000256" key="9">
    <source>
        <dbReference type="ARBA" id="ARBA00022692"/>
    </source>
</evidence>
<reference evidence="21 22" key="1">
    <citation type="submission" date="2013-04" db="EMBL/GenBank/DDBJ databases">
        <title>Oceanicola sp. 22II1-22F33 Genome Sequencing.</title>
        <authorList>
            <person name="Lai Q."/>
            <person name="Li G."/>
            <person name="Shao Z."/>
        </authorList>
    </citation>
    <scope>NUCLEOTIDE SEQUENCE [LARGE SCALE GENOMIC DNA]</scope>
    <source>
        <strain evidence="21 22">22II1-22F33</strain>
    </source>
</reference>
<dbReference type="PIRSF" id="PIRSF038885">
    <property type="entry name" value="COB"/>
    <property type="match status" value="1"/>
</dbReference>
<evidence type="ECO:0000256" key="18">
    <source>
        <dbReference type="SAM" id="Phobius"/>
    </source>
</evidence>
<evidence type="ECO:0000256" key="16">
    <source>
        <dbReference type="PIRSR" id="PIRSR038885-2"/>
    </source>
</evidence>
<feature type="transmembrane region" description="Helical" evidence="18">
    <location>
        <begin position="95"/>
        <end position="117"/>
    </location>
</feature>
<keyword evidence="7 16" id="KW-0349">Heme</keyword>
<dbReference type="GO" id="GO:0008121">
    <property type="term" value="F:quinol-cytochrome-c reductase activity"/>
    <property type="evidence" value="ECO:0007669"/>
    <property type="project" value="InterPro"/>
</dbReference>
<dbReference type="AlphaFoldDB" id="A0A225NAC3"/>
<evidence type="ECO:0000256" key="3">
    <source>
        <dbReference type="ARBA" id="ARBA00011649"/>
    </source>
</evidence>
<dbReference type="InterPro" id="IPR048259">
    <property type="entry name" value="Cytochrome_b_N_euk/bac"/>
</dbReference>